<sequence length="588" mass="61278">MLNNAFFQYVSQPSRADRTYFKVMFFLISMPMIVQGGNTSVQDKVISDLAKLQSFELTSQEIAARPVGDFSSIGTDAACDFDSTVSTIQDAIDTGVAEIRIASNGTYFDNLLIDDQSIVIRGGFVDCVAANSNQSTSEFAVIDGSLVTTSVIRITGMVQRRVVRLENLALIGGSTLAGGEGGGLSLDVADLELQMLRVAVLGNSAGRGGGMNIDNGVGGVQGDIDVFARDVAIDSNTAITRAGGIYCVGLADVTFTGMSAVSNNTADRAAGIHMRNGCEISFYSELFPDSLTLFSGIMDNISENGAGGALITLGAELYLLGQKMCDGEQCLGSNNQSIVVANNHADDDGDGNGDGGGLYLEDSGFTSEVYANGLLMVANSAGGNGGGAYVGANATLNIERQSGGCWSENRCNFILANRSGSSAGLGGAFFVDGGSLELSQSYLEQNRADFGTVISASGETAFVTLEGVIMEDNGDDGSGDFSDFNVIRADLGATVFMRHSTVVDNNVQNSVFDVGVALDSSMVLLNSIIHDPNSGNVFGPVSGPLTISCLMAHEDSSFSGNQVVVDDPEFIDRLGGDYHLNPISPAID</sequence>
<proteinExistence type="predicted"/>
<dbReference type="AlphaFoldDB" id="A0A3B0W642"/>
<feature type="non-terminal residue" evidence="1">
    <location>
        <position position="588"/>
    </location>
</feature>
<gene>
    <name evidence="1" type="ORF">MNBD_GAMMA02-191</name>
</gene>
<dbReference type="EMBL" id="UOFA01000132">
    <property type="protein sequence ID" value="VAW44759.1"/>
    <property type="molecule type" value="Genomic_DNA"/>
</dbReference>
<organism evidence="1">
    <name type="scientific">hydrothermal vent metagenome</name>
    <dbReference type="NCBI Taxonomy" id="652676"/>
    <lineage>
        <taxon>unclassified sequences</taxon>
        <taxon>metagenomes</taxon>
        <taxon>ecological metagenomes</taxon>
    </lineage>
</organism>
<name>A0A3B0W642_9ZZZZ</name>
<evidence type="ECO:0000313" key="1">
    <source>
        <dbReference type="EMBL" id="VAW44759.1"/>
    </source>
</evidence>
<accession>A0A3B0W642</accession>
<protein>
    <submittedName>
        <fullName evidence="1">Uncharacterized protein</fullName>
    </submittedName>
</protein>
<reference evidence="1" key="1">
    <citation type="submission" date="2018-06" db="EMBL/GenBank/DDBJ databases">
        <authorList>
            <person name="Zhirakovskaya E."/>
        </authorList>
    </citation>
    <scope>NUCLEOTIDE SEQUENCE</scope>
</reference>